<organism evidence="5 6">
    <name type="scientific">Caballeronia humi</name>
    <dbReference type="NCBI Taxonomy" id="326474"/>
    <lineage>
        <taxon>Bacteria</taxon>
        <taxon>Pseudomonadati</taxon>
        <taxon>Pseudomonadota</taxon>
        <taxon>Betaproteobacteria</taxon>
        <taxon>Burkholderiales</taxon>
        <taxon>Burkholderiaceae</taxon>
        <taxon>Caballeronia</taxon>
    </lineage>
</organism>
<dbReference type="Pfam" id="PF01266">
    <property type="entry name" value="DAO"/>
    <property type="match status" value="1"/>
</dbReference>
<name>A0A158HKZ0_9BURK</name>
<feature type="compositionally biased region" description="Low complexity" evidence="3">
    <location>
        <begin position="17"/>
        <end position="26"/>
    </location>
</feature>
<keyword evidence="6" id="KW-1185">Reference proteome</keyword>
<dbReference type="InterPro" id="IPR006076">
    <property type="entry name" value="FAD-dep_OxRdtase"/>
</dbReference>
<dbReference type="GO" id="GO:0008718">
    <property type="term" value="F:D-amino-acid dehydrogenase activity"/>
    <property type="evidence" value="ECO:0007669"/>
    <property type="project" value="TreeGrafter"/>
</dbReference>
<feature type="region of interest" description="Disordered" evidence="3">
    <location>
        <begin position="1"/>
        <end position="26"/>
    </location>
</feature>
<protein>
    <submittedName>
        <fullName evidence="5">D-amino-acid dehydrogenase</fullName>
    </submittedName>
</protein>
<gene>
    <name evidence="5" type="ORF">AWB65_03471</name>
</gene>
<dbReference type="Proteomes" id="UP000054977">
    <property type="component" value="Unassembled WGS sequence"/>
</dbReference>
<evidence type="ECO:0000256" key="1">
    <source>
        <dbReference type="ARBA" id="ARBA00009410"/>
    </source>
</evidence>
<evidence type="ECO:0000313" key="5">
    <source>
        <dbReference type="EMBL" id="SAL44743.1"/>
    </source>
</evidence>
<reference evidence="5" key="1">
    <citation type="submission" date="2016-01" db="EMBL/GenBank/DDBJ databases">
        <authorList>
            <person name="Peeters C."/>
        </authorList>
    </citation>
    <scope>NUCLEOTIDE SEQUENCE [LARGE SCALE GENOMIC DNA]</scope>
    <source>
        <strain evidence="5">LMG 22934</strain>
    </source>
</reference>
<sequence length="560" mass="59580">MRRKEDPDYNPEVSRNRPGGQPQAPADAARRAFLVVVSGILKTTKGAIVADFFDPGATLVGAAFHGHARPPDDGARVPGWRVWRYHGALSSGKRRAPVSIAAALASPATLAFPAPNHRIRAELASLTPSGDTRIMDVIVIGGGIGGIATAYQLLAAGHRVCVIERHATVAQGATYGHGGPMLPSPLDVWFGPTFMGTRSANKTGIVFKPGFDTATRDFVKKLALLRDPEAFTAQYARLKPLVELSRRVIGEIEAAFALDCEQRTGVLHVFRRPREFEQAAPAIELLKRFDVPHRVLTPAECTAAEPSVPEDPPFAGGVLLDAERTANCPLFTKLLKQILEERGVQFRLGREVTSIRLEDSRAAVELMPLHGTHQAELIAADAIVVAAGIGTPGLIARVNGKLPLHPLRLHSLTAPIAYEEHAPHITIVDSIKRIAMTRVNQRLRVGGAAVLQSEAKTAKPLGTGLANRVLALLGQGTHDWVPGAAKVSAARAWEGLRLLSPDGLPVVGATSHARLFVNAAHGPAGWGLACGSAKVVADLVSGLTPDIPADTLAALRIDRF</sequence>
<dbReference type="InterPro" id="IPR036188">
    <property type="entry name" value="FAD/NAD-bd_sf"/>
</dbReference>
<comment type="similarity">
    <text evidence="1">Belongs to the DadA oxidoreductase family.</text>
</comment>
<evidence type="ECO:0000259" key="4">
    <source>
        <dbReference type="Pfam" id="PF01266"/>
    </source>
</evidence>
<dbReference type="PANTHER" id="PTHR13847">
    <property type="entry name" value="SARCOSINE DEHYDROGENASE-RELATED"/>
    <property type="match status" value="1"/>
</dbReference>
<dbReference type="GO" id="GO:0005737">
    <property type="term" value="C:cytoplasm"/>
    <property type="evidence" value="ECO:0007669"/>
    <property type="project" value="TreeGrafter"/>
</dbReference>
<dbReference type="AlphaFoldDB" id="A0A158HKZ0"/>
<accession>A0A158HKZ0</accession>
<evidence type="ECO:0000256" key="3">
    <source>
        <dbReference type="SAM" id="MobiDB-lite"/>
    </source>
</evidence>
<dbReference type="STRING" id="326474.AWB65_03471"/>
<keyword evidence="2" id="KW-0560">Oxidoreductase</keyword>
<proteinExistence type="inferred from homology"/>
<dbReference type="Gene3D" id="3.30.9.10">
    <property type="entry name" value="D-Amino Acid Oxidase, subunit A, domain 2"/>
    <property type="match status" value="1"/>
</dbReference>
<feature type="domain" description="FAD dependent oxidoreductase" evidence="4">
    <location>
        <begin position="136"/>
        <end position="539"/>
    </location>
</feature>
<dbReference type="PANTHER" id="PTHR13847:SF280">
    <property type="entry name" value="D-AMINO ACID DEHYDROGENASE"/>
    <property type="match status" value="1"/>
</dbReference>
<dbReference type="SUPFAM" id="SSF51905">
    <property type="entry name" value="FAD/NAD(P)-binding domain"/>
    <property type="match status" value="1"/>
</dbReference>
<evidence type="ECO:0000256" key="2">
    <source>
        <dbReference type="ARBA" id="ARBA00023002"/>
    </source>
</evidence>
<dbReference type="EMBL" id="FCNW02000017">
    <property type="protein sequence ID" value="SAL44743.1"/>
    <property type="molecule type" value="Genomic_DNA"/>
</dbReference>
<dbReference type="GO" id="GO:0055130">
    <property type="term" value="P:D-alanine catabolic process"/>
    <property type="evidence" value="ECO:0007669"/>
    <property type="project" value="TreeGrafter"/>
</dbReference>
<evidence type="ECO:0000313" key="6">
    <source>
        <dbReference type="Proteomes" id="UP000054977"/>
    </source>
</evidence>
<dbReference type="Gene3D" id="3.50.50.60">
    <property type="entry name" value="FAD/NAD(P)-binding domain"/>
    <property type="match status" value="2"/>
</dbReference>
<comment type="caution">
    <text evidence="5">The sequence shown here is derived from an EMBL/GenBank/DDBJ whole genome shotgun (WGS) entry which is preliminary data.</text>
</comment>
<dbReference type="GO" id="GO:0005886">
    <property type="term" value="C:plasma membrane"/>
    <property type="evidence" value="ECO:0007669"/>
    <property type="project" value="TreeGrafter"/>
</dbReference>